<dbReference type="PROSITE" id="PS51005">
    <property type="entry name" value="NAC"/>
    <property type="match status" value="1"/>
</dbReference>
<comment type="subcellular location">
    <subcellularLocation>
        <location evidence="1">Nucleus</location>
    </subcellularLocation>
</comment>
<dbReference type="InterPro" id="IPR036093">
    <property type="entry name" value="NAC_dom_sf"/>
</dbReference>
<evidence type="ECO:0000256" key="5">
    <source>
        <dbReference type="ARBA" id="ARBA00023242"/>
    </source>
</evidence>
<keyword evidence="2" id="KW-0805">Transcription regulation</keyword>
<evidence type="ECO:0000256" key="1">
    <source>
        <dbReference type="ARBA" id="ARBA00004123"/>
    </source>
</evidence>
<keyword evidence="9" id="KW-1185">Reference proteome</keyword>
<proteinExistence type="predicted"/>
<name>A0A251PTM4_PRUPE</name>
<dbReference type="STRING" id="3760.A0A251PTM4"/>
<evidence type="ECO:0000256" key="3">
    <source>
        <dbReference type="ARBA" id="ARBA00023125"/>
    </source>
</evidence>
<accession>A0A251PTM4</accession>
<dbReference type="InterPro" id="IPR003441">
    <property type="entry name" value="NAC-dom"/>
</dbReference>
<gene>
    <name evidence="8" type="ORF">PRUPE_4G246100</name>
</gene>
<evidence type="ECO:0000256" key="2">
    <source>
        <dbReference type="ARBA" id="ARBA00023015"/>
    </source>
</evidence>
<sequence>MAPCESAVNLPVGFKFRPRDDQLLGYYLLNKVRGTSFMYENVIPEMDLYGKIEPWDIWHEYGGHNLAKGEDLYFFTKLKSLSDKDSRAARTIGSGTWKGENSGTTVSDPENKENDLGTWKRFHYENPKSVQDGCWIMHEYSLHPSLVKPKPNSTNQFVLCRIRKNDRGKRKLRTAEEDNETDTPVQSQNKRQRPQQVTSFEELIGDCTPMSEATGVGGSVSYLPTGLTQSQPDISFAYPTTVVSSQARANNTDDVSQFHAGGDGDALMSDFLLSDTAQPFTEQALGSYAVCNQERASDVYETQQGLVLTDNNIGYWPSPFGSEEDQVNALDFSMDYDLLDHLIDCDDDNDGLRQSSTAQFMGMGMENTTTANQKPCWSSGNKSCFISGGFILLWSYQKPGPITQE</sequence>
<keyword evidence="3" id="KW-0238">DNA-binding</keyword>
<dbReference type="AlphaFoldDB" id="A0A251PTM4"/>
<dbReference type="Gramene" id="ONI13805">
    <property type="protein sequence ID" value="ONI13805"/>
    <property type="gene ID" value="PRUPE_4G246100"/>
</dbReference>
<evidence type="ECO:0000256" key="6">
    <source>
        <dbReference type="SAM" id="MobiDB-lite"/>
    </source>
</evidence>
<feature type="compositionally biased region" description="Polar residues" evidence="6">
    <location>
        <begin position="182"/>
        <end position="197"/>
    </location>
</feature>
<dbReference type="PANTHER" id="PTHR31989">
    <property type="entry name" value="NAC DOMAIN-CONTAINING PROTEIN 82-RELATED"/>
    <property type="match status" value="1"/>
</dbReference>
<dbReference type="GO" id="GO:0006355">
    <property type="term" value="P:regulation of DNA-templated transcription"/>
    <property type="evidence" value="ECO:0007669"/>
    <property type="project" value="InterPro"/>
</dbReference>
<evidence type="ECO:0000313" key="8">
    <source>
        <dbReference type="EMBL" id="ONI13805.1"/>
    </source>
</evidence>
<feature type="compositionally biased region" description="Polar residues" evidence="6">
    <location>
        <begin position="99"/>
        <end position="108"/>
    </location>
</feature>
<dbReference type="SMR" id="A0A251PTM4"/>
<feature type="region of interest" description="Disordered" evidence="6">
    <location>
        <begin position="168"/>
        <end position="197"/>
    </location>
</feature>
<dbReference type="Pfam" id="PF02365">
    <property type="entry name" value="NAM"/>
    <property type="match status" value="1"/>
</dbReference>
<reference evidence="8 9" key="1">
    <citation type="journal article" date="2013" name="Nat. Genet.">
        <title>The high-quality draft genome of peach (Prunus persica) identifies unique patterns of genetic diversity, domestication and genome evolution.</title>
        <authorList>
            <consortium name="International Peach Genome Initiative"/>
            <person name="Verde I."/>
            <person name="Abbott A.G."/>
            <person name="Scalabrin S."/>
            <person name="Jung S."/>
            <person name="Shu S."/>
            <person name="Marroni F."/>
            <person name="Zhebentyayeva T."/>
            <person name="Dettori M.T."/>
            <person name="Grimwood J."/>
            <person name="Cattonaro F."/>
            <person name="Zuccolo A."/>
            <person name="Rossini L."/>
            <person name="Jenkins J."/>
            <person name="Vendramin E."/>
            <person name="Meisel L.A."/>
            <person name="Decroocq V."/>
            <person name="Sosinski B."/>
            <person name="Prochnik S."/>
            <person name="Mitros T."/>
            <person name="Policriti A."/>
            <person name="Cipriani G."/>
            <person name="Dondini L."/>
            <person name="Ficklin S."/>
            <person name="Goodstein D.M."/>
            <person name="Xuan P."/>
            <person name="Del Fabbro C."/>
            <person name="Aramini V."/>
            <person name="Copetti D."/>
            <person name="Gonzalez S."/>
            <person name="Horner D.S."/>
            <person name="Falchi R."/>
            <person name="Lucas S."/>
            <person name="Mica E."/>
            <person name="Maldonado J."/>
            <person name="Lazzari B."/>
            <person name="Bielenberg D."/>
            <person name="Pirona R."/>
            <person name="Miculan M."/>
            <person name="Barakat A."/>
            <person name="Testolin R."/>
            <person name="Stella A."/>
            <person name="Tartarini S."/>
            <person name="Tonutti P."/>
            <person name="Arus P."/>
            <person name="Orellana A."/>
            <person name="Wells C."/>
            <person name="Main D."/>
            <person name="Vizzotto G."/>
            <person name="Silva H."/>
            <person name="Salamini F."/>
            <person name="Schmutz J."/>
            <person name="Morgante M."/>
            <person name="Rokhsar D.S."/>
        </authorList>
    </citation>
    <scope>NUCLEOTIDE SEQUENCE [LARGE SCALE GENOMIC DNA]</scope>
    <source>
        <strain evidence="9">cv. Nemared</strain>
    </source>
</reference>
<evidence type="ECO:0000259" key="7">
    <source>
        <dbReference type="PROSITE" id="PS51005"/>
    </source>
</evidence>
<evidence type="ECO:0000256" key="4">
    <source>
        <dbReference type="ARBA" id="ARBA00023163"/>
    </source>
</evidence>
<dbReference type="Proteomes" id="UP000006882">
    <property type="component" value="Chromosome G4"/>
</dbReference>
<feature type="region of interest" description="Disordered" evidence="6">
    <location>
        <begin position="92"/>
        <end position="112"/>
    </location>
</feature>
<dbReference type="EMBL" id="CM007654">
    <property type="protein sequence ID" value="ONI13805.1"/>
    <property type="molecule type" value="Genomic_DNA"/>
</dbReference>
<protein>
    <recommendedName>
        <fullName evidence="7">NAC domain-containing protein</fullName>
    </recommendedName>
</protein>
<dbReference type="GO" id="GO:0003677">
    <property type="term" value="F:DNA binding"/>
    <property type="evidence" value="ECO:0007669"/>
    <property type="project" value="UniProtKB-KW"/>
</dbReference>
<feature type="domain" description="NAC" evidence="7">
    <location>
        <begin position="10"/>
        <end position="165"/>
    </location>
</feature>
<dbReference type="SUPFAM" id="SSF101941">
    <property type="entry name" value="NAC domain"/>
    <property type="match status" value="1"/>
</dbReference>
<evidence type="ECO:0000313" key="9">
    <source>
        <dbReference type="Proteomes" id="UP000006882"/>
    </source>
</evidence>
<dbReference type="Gene3D" id="2.170.150.80">
    <property type="entry name" value="NAC domain"/>
    <property type="match status" value="1"/>
</dbReference>
<dbReference type="GO" id="GO:0005634">
    <property type="term" value="C:nucleus"/>
    <property type="evidence" value="ECO:0007669"/>
    <property type="project" value="UniProtKB-SubCell"/>
</dbReference>
<organism evidence="8 9">
    <name type="scientific">Prunus persica</name>
    <name type="common">Peach</name>
    <name type="synonym">Amygdalus persica</name>
    <dbReference type="NCBI Taxonomy" id="3760"/>
    <lineage>
        <taxon>Eukaryota</taxon>
        <taxon>Viridiplantae</taxon>
        <taxon>Streptophyta</taxon>
        <taxon>Embryophyta</taxon>
        <taxon>Tracheophyta</taxon>
        <taxon>Spermatophyta</taxon>
        <taxon>Magnoliopsida</taxon>
        <taxon>eudicotyledons</taxon>
        <taxon>Gunneridae</taxon>
        <taxon>Pentapetalae</taxon>
        <taxon>rosids</taxon>
        <taxon>fabids</taxon>
        <taxon>Rosales</taxon>
        <taxon>Rosaceae</taxon>
        <taxon>Amygdaloideae</taxon>
        <taxon>Amygdaleae</taxon>
        <taxon>Prunus</taxon>
    </lineage>
</organism>
<keyword evidence="5" id="KW-0539">Nucleus</keyword>
<keyword evidence="4" id="KW-0804">Transcription</keyword>